<dbReference type="EMBL" id="JARKIF010000001">
    <property type="protein sequence ID" value="KAJ7650127.1"/>
    <property type="molecule type" value="Genomic_DNA"/>
</dbReference>
<gene>
    <name evidence="2" type="ORF">FB45DRAFT_730557</name>
</gene>
<protein>
    <submittedName>
        <fullName evidence="2">Uncharacterized protein</fullName>
    </submittedName>
</protein>
<organism evidence="2 3">
    <name type="scientific">Roridomyces roridus</name>
    <dbReference type="NCBI Taxonomy" id="1738132"/>
    <lineage>
        <taxon>Eukaryota</taxon>
        <taxon>Fungi</taxon>
        <taxon>Dikarya</taxon>
        <taxon>Basidiomycota</taxon>
        <taxon>Agaricomycotina</taxon>
        <taxon>Agaricomycetes</taxon>
        <taxon>Agaricomycetidae</taxon>
        <taxon>Agaricales</taxon>
        <taxon>Marasmiineae</taxon>
        <taxon>Mycenaceae</taxon>
        <taxon>Roridomyces</taxon>
    </lineage>
</organism>
<comment type="caution">
    <text evidence="2">The sequence shown here is derived from an EMBL/GenBank/DDBJ whole genome shotgun (WGS) entry which is preliminary data.</text>
</comment>
<dbReference type="AlphaFoldDB" id="A0AAD7G1V3"/>
<keyword evidence="3" id="KW-1185">Reference proteome</keyword>
<sequence length="553" mass="61521">MVHGHRTAATFDPGQTRCSLHAALMQPRVLASLLGQIGWRTCWAFLSTCSDFRRIFSYSDLRDVILSCFVPGFRASLRSSDPSRFQTVPVTLTDLNLLMISQTVIVHRYPMHALTCISSDVDQMTQERTSKLSSLALAHSRFVLLVQALAHSSTLAPPLDREEIDCRPPPMEPSLRQLKFPAPLSPASPPINANSEVPRRGRRALVLTGKLPVATRSLSRPASRLSLFRSSKIPPPPVSEPRSLKHYSSAWRHSLMRASESDEWGTQQPLERPHRRFASDNRSSDSSPPSSPSPTFSRNSTIGASSPTRRGISYHDLSLATSRTRAPVLRVFVPCAALDLNSDSIASCEDQLYEAGLWDHLSTGDVVCNLGYLPPHSSEEPSGSSDSSFESAAAANEQKGNRRKWLLFNGQSLVPFSPPEPIPLSNPFILPSPFYYLPIMPPRTNPVFTVRAFPPCGSVPQMRLVSSTVRVRSPHSPFGYAMAKKVVWTARVWRQVTQDDEIGYGWQGEWVLEGEGTREGQKVLLDCLRGVKGPMREWELVREKSTGETLWFR</sequence>
<evidence type="ECO:0000313" key="3">
    <source>
        <dbReference type="Proteomes" id="UP001221142"/>
    </source>
</evidence>
<feature type="compositionally biased region" description="Low complexity" evidence="1">
    <location>
        <begin position="284"/>
        <end position="301"/>
    </location>
</feature>
<feature type="region of interest" description="Disordered" evidence="1">
    <location>
        <begin position="258"/>
        <end position="309"/>
    </location>
</feature>
<name>A0AAD7G1V3_9AGAR</name>
<evidence type="ECO:0000313" key="2">
    <source>
        <dbReference type="EMBL" id="KAJ7650127.1"/>
    </source>
</evidence>
<evidence type="ECO:0000256" key="1">
    <source>
        <dbReference type="SAM" id="MobiDB-lite"/>
    </source>
</evidence>
<dbReference type="Proteomes" id="UP001221142">
    <property type="component" value="Unassembled WGS sequence"/>
</dbReference>
<reference evidence="2" key="1">
    <citation type="submission" date="2023-03" db="EMBL/GenBank/DDBJ databases">
        <title>Massive genome expansion in bonnet fungi (Mycena s.s.) driven by repeated elements and novel gene families across ecological guilds.</title>
        <authorList>
            <consortium name="Lawrence Berkeley National Laboratory"/>
            <person name="Harder C.B."/>
            <person name="Miyauchi S."/>
            <person name="Viragh M."/>
            <person name="Kuo A."/>
            <person name="Thoen E."/>
            <person name="Andreopoulos B."/>
            <person name="Lu D."/>
            <person name="Skrede I."/>
            <person name="Drula E."/>
            <person name="Henrissat B."/>
            <person name="Morin E."/>
            <person name="Kohler A."/>
            <person name="Barry K."/>
            <person name="LaButti K."/>
            <person name="Morin E."/>
            <person name="Salamov A."/>
            <person name="Lipzen A."/>
            <person name="Mereny Z."/>
            <person name="Hegedus B."/>
            <person name="Baldrian P."/>
            <person name="Stursova M."/>
            <person name="Weitz H."/>
            <person name="Taylor A."/>
            <person name="Grigoriev I.V."/>
            <person name="Nagy L.G."/>
            <person name="Martin F."/>
            <person name="Kauserud H."/>
        </authorList>
    </citation>
    <scope>NUCLEOTIDE SEQUENCE</scope>
    <source>
        <strain evidence="2">9284</strain>
    </source>
</reference>
<accession>A0AAD7G1V3</accession>
<proteinExistence type="predicted"/>